<dbReference type="GO" id="GO:0001682">
    <property type="term" value="P:tRNA 5'-leader removal"/>
    <property type="evidence" value="ECO:0007669"/>
    <property type="project" value="UniProtKB-UniRule"/>
</dbReference>
<dbReference type="EMBL" id="JBHSJG010000036">
    <property type="protein sequence ID" value="MFC4988600.1"/>
    <property type="molecule type" value="Genomic_DNA"/>
</dbReference>
<organism evidence="7 8">
    <name type="scientific">Saliphagus infecundisoli</name>
    <dbReference type="NCBI Taxonomy" id="1849069"/>
    <lineage>
        <taxon>Archaea</taxon>
        <taxon>Methanobacteriati</taxon>
        <taxon>Methanobacteriota</taxon>
        <taxon>Stenosarchaea group</taxon>
        <taxon>Halobacteria</taxon>
        <taxon>Halobacteriales</taxon>
        <taxon>Natrialbaceae</taxon>
        <taxon>Saliphagus</taxon>
    </lineage>
</organism>
<evidence type="ECO:0000256" key="2">
    <source>
        <dbReference type="ARBA" id="ARBA00022694"/>
    </source>
</evidence>
<dbReference type="GO" id="GO:0005737">
    <property type="term" value="C:cytoplasm"/>
    <property type="evidence" value="ECO:0007669"/>
    <property type="project" value="UniProtKB-SubCell"/>
</dbReference>
<name>A0ABD5QG14_9EURY</name>
<dbReference type="SUPFAM" id="SSF89550">
    <property type="entry name" value="PHP domain-like"/>
    <property type="match status" value="1"/>
</dbReference>
<reference evidence="7 8" key="1">
    <citation type="journal article" date="2019" name="Int. J. Syst. Evol. Microbiol.">
        <title>The Global Catalogue of Microorganisms (GCM) 10K type strain sequencing project: providing services to taxonomists for standard genome sequencing and annotation.</title>
        <authorList>
            <consortium name="The Broad Institute Genomics Platform"/>
            <consortium name="The Broad Institute Genome Sequencing Center for Infectious Disease"/>
            <person name="Wu L."/>
            <person name="Ma J."/>
        </authorList>
    </citation>
    <scope>NUCLEOTIDE SEQUENCE [LARGE SCALE GENOMIC DNA]</scope>
    <source>
        <strain evidence="7 8">CGMCC 1.15824</strain>
    </source>
</reference>
<evidence type="ECO:0000256" key="6">
    <source>
        <dbReference type="HAMAP-Rule" id="MF_00756"/>
    </source>
</evidence>
<dbReference type="InterPro" id="IPR002738">
    <property type="entry name" value="RNase_P_p30"/>
</dbReference>
<comment type="caution">
    <text evidence="7">The sequence shown here is derived from an EMBL/GenBank/DDBJ whole genome shotgun (WGS) entry which is preliminary data.</text>
</comment>
<evidence type="ECO:0000313" key="7">
    <source>
        <dbReference type="EMBL" id="MFC4988600.1"/>
    </source>
</evidence>
<dbReference type="EC" id="3.1.26.5" evidence="6"/>
<keyword evidence="1 6" id="KW-0963">Cytoplasm</keyword>
<dbReference type="HAMAP" id="MF_00756">
    <property type="entry name" value="RNase_P_3"/>
    <property type="match status" value="1"/>
</dbReference>
<comment type="function">
    <text evidence="6">Part of ribonuclease P, a protein complex that generates mature tRNA molecules by cleaving their 5'-ends.</text>
</comment>
<dbReference type="Gene3D" id="3.20.20.140">
    <property type="entry name" value="Metal-dependent hydrolases"/>
    <property type="match status" value="1"/>
</dbReference>
<protein>
    <recommendedName>
        <fullName evidence="6">Ribonuclease P protein component 3</fullName>
        <shortName evidence="6">RNase P component 3</shortName>
        <ecNumber evidence="6">3.1.26.5</ecNumber>
    </recommendedName>
    <alternativeName>
        <fullName evidence="6">Rpp30</fullName>
    </alternativeName>
</protein>
<evidence type="ECO:0000313" key="8">
    <source>
        <dbReference type="Proteomes" id="UP001595925"/>
    </source>
</evidence>
<dbReference type="GO" id="GO:0004526">
    <property type="term" value="F:ribonuclease P activity"/>
    <property type="evidence" value="ECO:0007669"/>
    <property type="project" value="UniProtKB-UniRule"/>
</dbReference>
<evidence type="ECO:0000256" key="3">
    <source>
        <dbReference type="ARBA" id="ARBA00022722"/>
    </source>
</evidence>
<keyword evidence="4 6" id="KW-0255">Endonuclease</keyword>
<keyword evidence="8" id="KW-1185">Reference proteome</keyword>
<dbReference type="Proteomes" id="UP001595925">
    <property type="component" value="Unassembled WGS sequence"/>
</dbReference>
<evidence type="ECO:0000256" key="1">
    <source>
        <dbReference type="ARBA" id="ARBA00022490"/>
    </source>
</evidence>
<keyword evidence="3 6" id="KW-0540">Nuclease</keyword>
<dbReference type="AlphaFoldDB" id="A0ABD5QG14"/>
<keyword evidence="5 6" id="KW-0378">Hydrolase</keyword>
<dbReference type="RefSeq" id="WP_224827353.1">
    <property type="nucleotide sequence ID" value="NZ_JAIVEF010000001.1"/>
</dbReference>
<comment type="subunit">
    <text evidence="6">Consists of a catalytic RNA component and at least 4-5 protein subunits.</text>
</comment>
<gene>
    <name evidence="6" type="primary">rnp3</name>
    <name evidence="7" type="ORF">ACFPFO_12665</name>
</gene>
<dbReference type="GO" id="GO:0030677">
    <property type="term" value="C:ribonuclease P complex"/>
    <property type="evidence" value="ECO:0007669"/>
    <property type="project" value="UniProtKB-UniRule"/>
</dbReference>
<sequence>MYEAVHSGADGECADRLVGTAADYGFEGVVLWLDPDAESGIDPEALAAEHGIDVVAGVEIRAGSPGEADGRVNALREERTVLAVRGGTDTMNRFAVERPEVDVLARPMAGDGDVNHVLAKAAVENGVRLEFSLSPVLRQSGGRRVRALQSLRKLREVVGYYDAPVVVSADPESRFELRAPRELAAVGEAIGFDRETIEDGLAEWGRLAERNRRIDSEAFIEPGVQAGRYDEDR</sequence>
<evidence type="ECO:0000256" key="5">
    <source>
        <dbReference type="ARBA" id="ARBA00022801"/>
    </source>
</evidence>
<comment type="catalytic activity">
    <reaction evidence="6">
        <text>Endonucleolytic cleavage of RNA, removing 5'-extranucleotides from tRNA precursor.</text>
        <dbReference type="EC" id="3.1.26.5"/>
    </reaction>
</comment>
<dbReference type="InterPro" id="IPR016195">
    <property type="entry name" value="Pol/histidinol_Pase-like"/>
</dbReference>
<evidence type="ECO:0000256" key="4">
    <source>
        <dbReference type="ARBA" id="ARBA00022759"/>
    </source>
</evidence>
<accession>A0ABD5QG14</accession>
<keyword evidence="2 6" id="KW-0819">tRNA processing</keyword>
<comment type="similarity">
    <text evidence="6">Belongs to the eukaryotic/archaeal RNase P protein component 3 family.</text>
</comment>
<comment type="subcellular location">
    <subcellularLocation>
        <location evidence="6">Cytoplasm</location>
    </subcellularLocation>
</comment>
<dbReference type="Pfam" id="PF01876">
    <property type="entry name" value="RNase_P_p30"/>
    <property type="match status" value="1"/>
</dbReference>
<dbReference type="InterPro" id="IPR023539">
    <property type="entry name" value="RNase_P_comp-3_arc"/>
</dbReference>
<proteinExistence type="inferred from homology"/>